<dbReference type="Gene3D" id="3.40.50.620">
    <property type="entry name" value="HUPs"/>
    <property type="match status" value="1"/>
</dbReference>
<accession>A0A9D2H9E6</accession>
<protein>
    <submittedName>
        <fullName evidence="1">Nicotinate-nucleotide adenylyltransferase</fullName>
    </submittedName>
</protein>
<keyword evidence="1" id="KW-0548">Nucleotidyltransferase</keyword>
<sequence>MVERGVIHGRFQVLHLKHMEYLLAAKMRCRILYIGITHPDIIFYPASSPRDIHGTIERDNPLTYIERYEIIRNGLLEFGVKREDFEIIPFPVSRPETFLQYAPEDAVYYMSLCGEWDKEKYEILRSYGLKVEILWERYGEEKGITGAQIREMIAENGDWKQYVPKAVAEYMESHGIVERIRKLYYA</sequence>
<reference evidence="1" key="1">
    <citation type="journal article" date="2021" name="PeerJ">
        <title>Extensive microbial diversity within the chicken gut microbiome revealed by metagenomics and culture.</title>
        <authorList>
            <person name="Gilroy R."/>
            <person name="Ravi A."/>
            <person name="Getino M."/>
            <person name="Pursley I."/>
            <person name="Horton D.L."/>
            <person name="Alikhan N.F."/>
            <person name="Baker D."/>
            <person name="Gharbi K."/>
            <person name="Hall N."/>
            <person name="Watson M."/>
            <person name="Adriaenssens E.M."/>
            <person name="Foster-Nyarko E."/>
            <person name="Jarju S."/>
            <person name="Secka A."/>
            <person name="Antonio M."/>
            <person name="Oren A."/>
            <person name="Chaudhuri R.R."/>
            <person name="La Ragione R."/>
            <person name="Hildebrand F."/>
            <person name="Pallen M.J."/>
        </authorList>
    </citation>
    <scope>NUCLEOTIDE SEQUENCE</scope>
    <source>
        <strain evidence="1">ChiSjej2B20-11307</strain>
    </source>
</reference>
<proteinExistence type="predicted"/>
<dbReference type="GO" id="GO:0016779">
    <property type="term" value="F:nucleotidyltransferase activity"/>
    <property type="evidence" value="ECO:0007669"/>
    <property type="project" value="UniProtKB-KW"/>
</dbReference>
<dbReference type="Proteomes" id="UP000824223">
    <property type="component" value="Unassembled WGS sequence"/>
</dbReference>
<evidence type="ECO:0000313" key="2">
    <source>
        <dbReference type="Proteomes" id="UP000824223"/>
    </source>
</evidence>
<reference evidence="1" key="2">
    <citation type="submission" date="2021-04" db="EMBL/GenBank/DDBJ databases">
        <authorList>
            <person name="Gilroy R."/>
        </authorList>
    </citation>
    <scope>NUCLEOTIDE SEQUENCE</scope>
    <source>
        <strain evidence="1">ChiSjej2B20-11307</strain>
    </source>
</reference>
<dbReference type="AlphaFoldDB" id="A0A9D2H9E6"/>
<keyword evidence="1" id="KW-0808">Transferase</keyword>
<dbReference type="EMBL" id="DXAK01000043">
    <property type="protein sequence ID" value="HJA07028.1"/>
    <property type="molecule type" value="Genomic_DNA"/>
</dbReference>
<dbReference type="InterPro" id="IPR014729">
    <property type="entry name" value="Rossmann-like_a/b/a_fold"/>
</dbReference>
<evidence type="ECO:0000313" key="1">
    <source>
        <dbReference type="EMBL" id="HJA07028.1"/>
    </source>
</evidence>
<gene>
    <name evidence="1" type="ORF">H9798_07820</name>
</gene>
<dbReference type="SUPFAM" id="SSF52374">
    <property type="entry name" value="Nucleotidylyl transferase"/>
    <property type="match status" value="1"/>
</dbReference>
<organism evidence="1 2">
    <name type="scientific">Candidatus Mediterraneibacter pullicola</name>
    <dbReference type="NCBI Taxonomy" id="2838682"/>
    <lineage>
        <taxon>Bacteria</taxon>
        <taxon>Bacillati</taxon>
        <taxon>Bacillota</taxon>
        <taxon>Clostridia</taxon>
        <taxon>Lachnospirales</taxon>
        <taxon>Lachnospiraceae</taxon>
        <taxon>Mediterraneibacter</taxon>
    </lineage>
</organism>
<name>A0A9D2H9E6_9FIRM</name>
<comment type="caution">
    <text evidence="1">The sequence shown here is derived from an EMBL/GenBank/DDBJ whole genome shotgun (WGS) entry which is preliminary data.</text>
</comment>